<comment type="caution">
    <text evidence="3">The sequence shown here is derived from an EMBL/GenBank/DDBJ whole genome shotgun (WGS) entry which is preliminary data.</text>
</comment>
<feature type="compositionally biased region" description="Polar residues" evidence="1">
    <location>
        <begin position="320"/>
        <end position="329"/>
    </location>
</feature>
<dbReference type="OrthoDB" id="10250354at2759"/>
<dbReference type="CDD" id="cd06257">
    <property type="entry name" value="DnaJ"/>
    <property type="match status" value="1"/>
</dbReference>
<organism evidence="3 4">
    <name type="scientific">Zingiber officinale</name>
    <name type="common">Ginger</name>
    <name type="synonym">Amomum zingiber</name>
    <dbReference type="NCBI Taxonomy" id="94328"/>
    <lineage>
        <taxon>Eukaryota</taxon>
        <taxon>Viridiplantae</taxon>
        <taxon>Streptophyta</taxon>
        <taxon>Embryophyta</taxon>
        <taxon>Tracheophyta</taxon>
        <taxon>Spermatophyta</taxon>
        <taxon>Magnoliopsida</taxon>
        <taxon>Liliopsida</taxon>
        <taxon>Zingiberales</taxon>
        <taxon>Zingiberaceae</taxon>
        <taxon>Zingiber</taxon>
    </lineage>
</organism>
<dbReference type="InterPro" id="IPR001623">
    <property type="entry name" value="DnaJ_domain"/>
</dbReference>
<dbReference type="InterPro" id="IPR053052">
    <property type="entry name" value="Imprinting_Balance_Reg"/>
</dbReference>
<gene>
    <name evidence="3" type="ORF">ZIOFF_061391</name>
</gene>
<feature type="compositionally biased region" description="Basic residues" evidence="1">
    <location>
        <begin position="300"/>
        <end position="317"/>
    </location>
</feature>
<keyword evidence="4" id="KW-1185">Reference proteome</keyword>
<dbReference type="Pfam" id="PF23551">
    <property type="entry name" value="Zn_ribbon_20"/>
    <property type="match status" value="1"/>
</dbReference>
<name>A0A8J5KEI9_ZINOF</name>
<protein>
    <recommendedName>
        <fullName evidence="2">J domain-containing protein</fullName>
    </recommendedName>
</protein>
<feature type="domain" description="J" evidence="2">
    <location>
        <begin position="67"/>
        <end position="139"/>
    </location>
</feature>
<dbReference type="SMART" id="SM00271">
    <property type="entry name" value="DnaJ"/>
    <property type="match status" value="1"/>
</dbReference>
<reference evidence="3 4" key="1">
    <citation type="submission" date="2020-08" db="EMBL/GenBank/DDBJ databases">
        <title>Plant Genome Project.</title>
        <authorList>
            <person name="Zhang R.-G."/>
        </authorList>
    </citation>
    <scope>NUCLEOTIDE SEQUENCE [LARGE SCALE GENOMIC DNA]</scope>
    <source>
        <tissue evidence="3">Rhizome</tissue>
    </source>
</reference>
<sequence length="411" mass="45502">METGATAEAKQWLAIALRLLGERDLSACKRFAERAMEADPLLDGVDQTLAIADVLLASQRWINNHVDWYAILQLQPPSASSPSTNADMAAVKGQYRRLALLLHPDRNKFHGADSAFRLVTDAFAVLSDPSKKSLFDAELHVANSSTAMPSSPDHTFSSTPTPISKDPFWTACQSCCYVHQYSREYLNQTIRCPNCRQGFRATKLAASPPVVPGTDMYYCSWGFFPLGFPGAPDIFAKGDLNAEWKPFFPMSSCSRMSEPLKTSNHQQQDMARSSSNPHGKPQNNGNNENLVEPESMRSGMRSKKMAVKKVGRPRKYHLASGNQGKSSASVELPNVPEPWPVSEAMPINIGGVQGRDININQEIKTGSEDGVHAVDDYTINFHIDVNATDEILDNLQNLPFLRDEELHLRMP</sequence>
<accession>A0A8J5KEI9</accession>
<evidence type="ECO:0000313" key="4">
    <source>
        <dbReference type="Proteomes" id="UP000734854"/>
    </source>
</evidence>
<dbReference type="PROSITE" id="PS00636">
    <property type="entry name" value="DNAJ_1"/>
    <property type="match status" value="1"/>
</dbReference>
<feature type="region of interest" description="Disordered" evidence="1">
    <location>
        <begin position="255"/>
        <end position="331"/>
    </location>
</feature>
<dbReference type="InterPro" id="IPR018253">
    <property type="entry name" value="DnaJ_domain_CS"/>
</dbReference>
<dbReference type="PROSITE" id="PS50076">
    <property type="entry name" value="DNAJ_2"/>
    <property type="match status" value="1"/>
</dbReference>
<feature type="compositionally biased region" description="Polar residues" evidence="1">
    <location>
        <begin position="255"/>
        <end position="289"/>
    </location>
</feature>
<dbReference type="Pfam" id="PF00226">
    <property type="entry name" value="DnaJ"/>
    <property type="match status" value="1"/>
</dbReference>
<dbReference type="AlphaFoldDB" id="A0A8J5KEI9"/>
<dbReference type="Proteomes" id="UP000734854">
    <property type="component" value="Unassembled WGS sequence"/>
</dbReference>
<dbReference type="InterPro" id="IPR056988">
    <property type="entry name" value="Zn_ribbon_pln"/>
</dbReference>
<evidence type="ECO:0000313" key="3">
    <source>
        <dbReference type="EMBL" id="KAG6477959.1"/>
    </source>
</evidence>
<dbReference type="PANTHER" id="PTHR45496:SF1">
    <property type="entry name" value="CHAPERONE DNAJ-DOMAIN SUPERFAMILY PROTEIN"/>
    <property type="match status" value="1"/>
</dbReference>
<dbReference type="PANTHER" id="PTHR45496">
    <property type="entry name" value="CHAPERONE DNAJ-DOMAIN SUPERFAMILY PROTEIN"/>
    <property type="match status" value="1"/>
</dbReference>
<proteinExistence type="predicted"/>
<evidence type="ECO:0000259" key="2">
    <source>
        <dbReference type="PROSITE" id="PS50076"/>
    </source>
</evidence>
<dbReference type="EMBL" id="JACMSC010000017">
    <property type="protein sequence ID" value="KAG6477959.1"/>
    <property type="molecule type" value="Genomic_DNA"/>
</dbReference>
<evidence type="ECO:0000256" key="1">
    <source>
        <dbReference type="SAM" id="MobiDB-lite"/>
    </source>
</evidence>